<sequence length="517" mass="57086">MAKAIYRIYRPTTFKEVSGQEHVVRTIQNQFAADSLAHAYLFTGPRGVGKTTIARLMAKLVNCLSPKGSEPCNTCSACTQVVSGTSLDVYEIDAASHTDVEHVREHIIKSVRFAPNQLNKKVYIIDEVHMLSPSSFNALLKTLEEPPEHALFILATTEIHKVPDTIISRCQRFDFRRIEADELTKRLQGIVKAEGVDVEEAVLREIVRHSEGCARDAESLLGQVLALGEKTIGLKEASLVLPTSNDVQVQALIEALLAQEARRGVELLKETLDQGTDLKHFVSDVISGLRDRLMASLSESGEVSLRIQYAINELLTARGRIRLSHIPQLPIELAIVKICTGQIVQEESPRDFKEQEVVSSRTQTEKGAMTQDKEGDQSVVRSVEVILEGSEPQVSEVEGVSEGEPASVFGSVPVISIDDVKRKWPQVYEQIKACNASLPLMMKQCEVSGVEGERVELAFDFNLYVDTVNKEKNRTLIEGVLEQVLGKKLKIHAIQSKKAQSDEVVNGLLQEFGGSVA</sequence>
<evidence type="ECO:0000256" key="7">
    <source>
        <dbReference type="ARBA" id="ARBA00049244"/>
    </source>
</evidence>
<keyword evidence="8" id="KW-0808">Transferase</keyword>
<proteinExistence type="inferred from homology"/>
<accession>A0A2M7XBH6</accession>
<dbReference type="PANTHER" id="PTHR11669:SF0">
    <property type="entry name" value="PROTEIN STICHEL-LIKE 2"/>
    <property type="match status" value="1"/>
</dbReference>
<dbReference type="InterPro" id="IPR008921">
    <property type="entry name" value="DNA_pol3_clamp-load_cplx_C"/>
</dbReference>
<dbReference type="EC" id="2.7.7.7" evidence="8"/>
<dbReference type="EMBL" id="PFWU01000046">
    <property type="protein sequence ID" value="PJA45230.1"/>
    <property type="molecule type" value="Genomic_DNA"/>
</dbReference>
<keyword evidence="3 8" id="KW-0547">Nucleotide-binding</keyword>
<keyword evidence="5 8" id="KW-0067">ATP-binding</keyword>
<comment type="caution">
    <text evidence="11">The sequence shown here is derived from an EMBL/GenBank/DDBJ whole genome shotgun (WGS) entry which is preliminary data.</text>
</comment>
<dbReference type="GO" id="GO:0003677">
    <property type="term" value="F:DNA binding"/>
    <property type="evidence" value="ECO:0007669"/>
    <property type="project" value="InterPro"/>
</dbReference>
<dbReference type="Pfam" id="PF22608">
    <property type="entry name" value="DNAX_ATPase_lid"/>
    <property type="match status" value="1"/>
</dbReference>
<evidence type="ECO:0000256" key="2">
    <source>
        <dbReference type="ARBA" id="ARBA00022723"/>
    </source>
</evidence>
<dbReference type="NCBIfam" id="NF004046">
    <property type="entry name" value="PRK05563.1"/>
    <property type="match status" value="1"/>
</dbReference>
<comment type="subunit">
    <text evidence="8">DNA polymerase III contains a core (composed of alpha, epsilon and theta chains) that associates with a tau subunit. This core dimerizes to form the POLIII' complex. PolIII' associates with the gamma complex (composed of gamma, delta, delta', psi and chi chains) and with the beta chain to form the complete DNA polymerase III complex.</text>
</comment>
<dbReference type="PANTHER" id="PTHR11669">
    <property type="entry name" value="REPLICATION FACTOR C / DNA POLYMERASE III GAMMA-TAU SUBUNIT"/>
    <property type="match status" value="1"/>
</dbReference>
<gene>
    <name evidence="8" type="primary">dnaX</name>
    <name evidence="11" type="ORF">CO174_04355</name>
</gene>
<dbReference type="Proteomes" id="UP000229385">
    <property type="component" value="Unassembled WGS sequence"/>
</dbReference>
<dbReference type="GO" id="GO:0003887">
    <property type="term" value="F:DNA-directed DNA polymerase activity"/>
    <property type="evidence" value="ECO:0007669"/>
    <property type="project" value="UniProtKB-KW"/>
</dbReference>
<dbReference type="InterPro" id="IPR012763">
    <property type="entry name" value="DNA_pol_III_sug/sutau_N"/>
</dbReference>
<dbReference type="CDD" id="cd00009">
    <property type="entry name" value="AAA"/>
    <property type="match status" value="1"/>
</dbReference>
<dbReference type="InterPro" id="IPR045085">
    <property type="entry name" value="HLD_clamp_pol_III_gamma_tau"/>
</dbReference>
<dbReference type="SUPFAM" id="SSF48019">
    <property type="entry name" value="post-AAA+ oligomerization domain-like"/>
    <property type="match status" value="1"/>
</dbReference>
<dbReference type="InterPro" id="IPR003593">
    <property type="entry name" value="AAA+_ATPase"/>
</dbReference>
<comment type="similarity">
    <text evidence="1 8">Belongs to the DnaX/STICHEL family.</text>
</comment>
<feature type="domain" description="AAA+ ATPase" evidence="10">
    <location>
        <begin position="36"/>
        <end position="179"/>
    </location>
</feature>
<comment type="function">
    <text evidence="8">DNA polymerase III is a complex, multichain enzyme responsible for most of the replicative synthesis in bacteria. This DNA polymerase also exhibits 3' to 5' exonuclease activity.</text>
</comment>
<feature type="region of interest" description="Disordered" evidence="9">
    <location>
        <begin position="350"/>
        <end position="374"/>
    </location>
</feature>
<protein>
    <recommendedName>
        <fullName evidence="8">DNA polymerase III subunit gamma/tau</fullName>
        <ecNumber evidence="8">2.7.7.7</ecNumber>
    </recommendedName>
</protein>
<dbReference type="AlphaFoldDB" id="A0A2M7XBH6"/>
<dbReference type="Pfam" id="PF13177">
    <property type="entry name" value="DNA_pol3_delta2"/>
    <property type="match status" value="1"/>
</dbReference>
<organism evidence="11 12">
    <name type="scientific">Candidatus Uhrbacteria bacterium CG_4_9_14_3_um_filter_50_9</name>
    <dbReference type="NCBI Taxonomy" id="1975035"/>
    <lineage>
        <taxon>Bacteria</taxon>
        <taxon>Candidatus Uhriibacteriota</taxon>
    </lineage>
</organism>
<evidence type="ECO:0000256" key="5">
    <source>
        <dbReference type="ARBA" id="ARBA00022840"/>
    </source>
</evidence>
<dbReference type="PRINTS" id="PR00300">
    <property type="entry name" value="CLPPROTEASEA"/>
</dbReference>
<dbReference type="GO" id="GO:0005524">
    <property type="term" value="F:ATP binding"/>
    <property type="evidence" value="ECO:0007669"/>
    <property type="project" value="UniProtKB-KW"/>
</dbReference>
<dbReference type="GO" id="GO:0046872">
    <property type="term" value="F:metal ion binding"/>
    <property type="evidence" value="ECO:0007669"/>
    <property type="project" value="UniProtKB-KW"/>
</dbReference>
<keyword evidence="6 8" id="KW-0239">DNA-directed DNA polymerase</keyword>
<dbReference type="InterPro" id="IPR001270">
    <property type="entry name" value="ClpA/B"/>
</dbReference>
<dbReference type="GO" id="GO:0009360">
    <property type="term" value="C:DNA polymerase III complex"/>
    <property type="evidence" value="ECO:0007669"/>
    <property type="project" value="InterPro"/>
</dbReference>
<evidence type="ECO:0000256" key="6">
    <source>
        <dbReference type="ARBA" id="ARBA00022932"/>
    </source>
</evidence>
<dbReference type="InterPro" id="IPR050238">
    <property type="entry name" value="DNA_Rep/Repair_Clamp_Loader"/>
</dbReference>
<dbReference type="Gene3D" id="3.40.50.300">
    <property type="entry name" value="P-loop containing nucleotide triphosphate hydrolases"/>
    <property type="match status" value="1"/>
</dbReference>
<name>A0A2M7XBH6_9BACT</name>
<evidence type="ECO:0000256" key="1">
    <source>
        <dbReference type="ARBA" id="ARBA00006360"/>
    </source>
</evidence>
<evidence type="ECO:0000256" key="9">
    <source>
        <dbReference type="SAM" id="MobiDB-lite"/>
    </source>
</evidence>
<dbReference type="GO" id="GO:0006261">
    <property type="term" value="P:DNA-templated DNA replication"/>
    <property type="evidence" value="ECO:0007669"/>
    <property type="project" value="TreeGrafter"/>
</dbReference>
<evidence type="ECO:0000259" key="10">
    <source>
        <dbReference type="SMART" id="SM00382"/>
    </source>
</evidence>
<keyword evidence="8" id="KW-0235">DNA replication</keyword>
<evidence type="ECO:0000256" key="4">
    <source>
        <dbReference type="ARBA" id="ARBA00022833"/>
    </source>
</evidence>
<evidence type="ECO:0000256" key="3">
    <source>
        <dbReference type="ARBA" id="ARBA00022741"/>
    </source>
</evidence>
<dbReference type="InterPro" id="IPR027417">
    <property type="entry name" value="P-loop_NTPase"/>
</dbReference>
<comment type="catalytic activity">
    <reaction evidence="7 8">
        <text>DNA(n) + a 2'-deoxyribonucleoside 5'-triphosphate = DNA(n+1) + diphosphate</text>
        <dbReference type="Rhea" id="RHEA:22508"/>
        <dbReference type="Rhea" id="RHEA-COMP:17339"/>
        <dbReference type="Rhea" id="RHEA-COMP:17340"/>
        <dbReference type="ChEBI" id="CHEBI:33019"/>
        <dbReference type="ChEBI" id="CHEBI:61560"/>
        <dbReference type="ChEBI" id="CHEBI:173112"/>
        <dbReference type="EC" id="2.7.7.7"/>
    </reaction>
</comment>
<dbReference type="SUPFAM" id="SSF52540">
    <property type="entry name" value="P-loop containing nucleoside triphosphate hydrolases"/>
    <property type="match status" value="1"/>
</dbReference>
<keyword evidence="8" id="KW-0548">Nucleotidyltransferase</keyword>
<dbReference type="Gene3D" id="1.10.8.60">
    <property type="match status" value="1"/>
</dbReference>
<evidence type="ECO:0000313" key="12">
    <source>
        <dbReference type="Proteomes" id="UP000229385"/>
    </source>
</evidence>
<reference evidence="12" key="1">
    <citation type="submission" date="2017-09" db="EMBL/GenBank/DDBJ databases">
        <title>Depth-based differentiation of microbial function through sediment-hosted aquifers and enrichment of novel symbionts in the deep terrestrial subsurface.</title>
        <authorList>
            <person name="Probst A.J."/>
            <person name="Ladd B."/>
            <person name="Jarett J.K."/>
            <person name="Geller-Mcgrath D.E."/>
            <person name="Sieber C.M.K."/>
            <person name="Emerson J.B."/>
            <person name="Anantharaman K."/>
            <person name="Thomas B.C."/>
            <person name="Malmstrom R."/>
            <person name="Stieglmeier M."/>
            <person name="Klingl A."/>
            <person name="Woyke T."/>
            <person name="Ryan C.M."/>
            <person name="Banfield J.F."/>
        </authorList>
    </citation>
    <scope>NUCLEOTIDE SEQUENCE [LARGE SCALE GENOMIC DNA]</scope>
</reference>
<dbReference type="SMART" id="SM00382">
    <property type="entry name" value="AAA"/>
    <property type="match status" value="1"/>
</dbReference>
<keyword evidence="2" id="KW-0479">Metal-binding</keyword>
<dbReference type="CDD" id="cd18137">
    <property type="entry name" value="HLD_clamp_pol_III_gamma_tau"/>
    <property type="match status" value="1"/>
</dbReference>
<dbReference type="NCBIfam" id="TIGR02397">
    <property type="entry name" value="dnaX_nterm"/>
    <property type="match status" value="1"/>
</dbReference>
<evidence type="ECO:0000256" key="8">
    <source>
        <dbReference type="RuleBase" id="RU364063"/>
    </source>
</evidence>
<evidence type="ECO:0000313" key="11">
    <source>
        <dbReference type="EMBL" id="PJA45230.1"/>
    </source>
</evidence>
<keyword evidence="4" id="KW-0862">Zinc</keyword>
<dbReference type="FunFam" id="3.40.50.300:FF:000014">
    <property type="entry name" value="DNA polymerase III subunit gamma/tau"/>
    <property type="match status" value="1"/>
</dbReference>